<dbReference type="Pfam" id="PF00977">
    <property type="entry name" value="His_biosynth"/>
    <property type="match status" value="1"/>
</dbReference>
<dbReference type="EMBL" id="POSP01000003">
    <property type="protein sequence ID" value="PND37775.1"/>
    <property type="molecule type" value="Genomic_DNA"/>
</dbReference>
<dbReference type="GO" id="GO:0000105">
    <property type="term" value="P:L-histidine biosynthetic process"/>
    <property type="evidence" value="ECO:0007669"/>
    <property type="project" value="UniProtKB-UniPathway"/>
</dbReference>
<dbReference type="EC" id="4.3.2.10" evidence="4"/>
<evidence type="ECO:0000313" key="13">
    <source>
        <dbReference type="Proteomes" id="UP000235916"/>
    </source>
</evidence>
<organism evidence="12 13">
    <name type="scientific">Kinneretia aquatilis</name>
    <dbReference type="NCBI Taxonomy" id="2070761"/>
    <lineage>
        <taxon>Bacteria</taxon>
        <taxon>Pseudomonadati</taxon>
        <taxon>Pseudomonadota</taxon>
        <taxon>Betaproteobacteria</taxon>
        <taxon>Burkholderiales</taxon>
        <taxon>Sphaerotilaceae</taxon>
        <taxon>Roseateles</taxon>
    </lineage>
</organism>
<evidence type="ECO:0000256" key="5">
    <source>
        <dbReference type="ARBA" id="ARBA00022605"/>
    </source>
</evidence>
<accession>A0A2N8KWE5</accession>
<dbReference type="UniPathway" id="UPA00031">
    <property type="reaction ID" value="UER00010"/>
</dbReference>
<evidence type="ECO:0000256" key="10">
    <source>
        <dbReference type="ARBA" id="ARBA00047838"/>
    </source>
</evidence>
<evidence type="ECO:0000256" key="7">
    <source>
        <dbReference type="ARBA" id="ARBA00023239"/>
    </source>
</evidence>
<dbReference type="RefSeq" id="WP_102767694.1">
    <property type="nucleotide sequence ID" value="NZ_POSP01000003.1"/>
</dbReference>
<evidence type="ECO:0000256" key="6">
    <source>
        <dbReference type="ARBA" id="ARBA00023102"/>
    </source>
</evidence>
<comment type="catalytic activity">
    <reaction evidence="10">
        <text>5-[(5-phospho-1-deoxy-D-ribulos-1-ylimino)methylamino]-1-(5-phospho-beta-D-ribosyl)imidazole-4-carboxamide + L-glutamine = D-erythro-1-(imidazol-4-yl)glycerol 3-phosphate + 5-amino-1-(5-phospho-beta-D-ribosyl)imidazole-4-carboxamide + L-glutamate + H(+)</text>
        <dbReference type="Rhea" id="RHEA:24793"/>
        <dbReference type="ChEBI" id="CHEBI:15378"/>
        <dbReference type="ChEBI" id="CHEBI:29985"/>
        <dbReference type="ChEBI" id="CHEBI:58278"/>
        <dbReference type="ChEBI" id="CHEBI:58359"/>
        <dbReference type="ChEBI" id="CHEBI:58475"/>
        <dbReference type="ChEBI" id="CHEBI:58525"/>
        <dbReference type="EC" id="4.3.2.10"/>
    </reaction>
</comment>
<sequence length="264" mass="27806">MPSDSFNPFRVIPVLLLEEGRLVKTIRFSKPSYVGDLINSVRIFNEKEVDELAILDIGASKRGLSPNFDLIKDVTNECFMPLAYGGGISDANQVRKLVEMGVEKVIINSAAMARPALVSEAAKEVGSQSVVVSIDIKKTLFGGYQARSVSGTKKVAAASLQALVKDFVEAGAGEILLNNIDRDGTLLGYDHALLKQVCTVASVPVISCGGAADVADLGKAVAQSGASACAAGALFTFRGPHRAVLLSYPKPAEVNEALRTSSIP</sequence>
<dbReference type="InterPro" id="IPR050064">
    <property type="entry name" value="IGPS_HisA/HisF"/>
</dbReference>
<evidence type="ECO:0000256" key="8">
    <source>
        <dbReference type="ARBA" id="ARBA00025475"/>
    </source>
</evidence>
<dbReference type="PANTHER" id="PTHR21235">
    <property type="entry name" value="IMIDAZOLE GLYCEROL PHOSPHATE SYNTHASE SUBUNIT HISF/H IGP SYNTHASE SUBUNIT HISF/H"/>
    <property type="match status" value="1"/>
</dbReference>
<evidence type="ECO:0000256" key="9">
    <source>
        <dbReference type="ARBA" id="ARBA00030264"/>
    </source>
</evidence>
<dbReference type="OrthoDB" id="9781903at2"/>
<comment type="subunit">
    <text evidence="3">Heterodimer of HisH and HisF.</text>
</comment>
<dbReference type="InterPro" id="IPR013785">
    <property type="entry name" value="Aldolase_TIM"/>
</dbReference>
<name>A0A2N8KWE5_9BURK</name>
<evidence type="ECO:0000256" key="1">
    <source>
        <dbReference type="ARBA" id="ARBA00005091"/>
    </source>
</evidence>
<evidence type="ECO:0000256" key="11">
    <source>
        <dbReference type="RuleBase" id="RU003657"/>
    </source>
</evidence>
<dbReference type="PANTHER" id="PTHR21235:SF2">
    <property type="entry name" value="IMIDAZOLE GLYCEROL PHOSPHATE SYNTHASE HISHF"/>
    <property type="match status" value="1"/>
</dbReference>
<comment type="caution">
    <text evidence="12">The sequence shown here is derived from an EMBL/GenBank/DDBJ whole genome shotgun (WGS) entry which is preliminary data.</text>
</comment>
<dbReference type="AlphaFoldDB" id="A0A2N8KWE5"/>
<comment type="function">
    <text evidence="8">IGPS catalyzes the conversion of PRFAR and glutamine to IGP, AICAR and glutamate. The HisF subunit catalyzes the cyclization activity that produces IGP and AICAR from PRFAR using the ammonia provided by the HisH subunit.</text>
</comment>
<evidence type="ECO:0000256" key="2">
    <source>
        <dbReference type="ARBA" id="ARBA00009667"/>
    </source>
</evidence>
<dbReference type="InterPro" id="IPR011060">
    <property type="entry name" value="RibuloseP-bd_barrel"/>
</dbReference>
<protein>
    <recommendedName>
        <fullName evidence="4">imidazole glycerol-phosphate synthase</fullName>
        <ecNumber evidence="4">4.3.2.10</ecNumber>
    </recommendedName>
    <alternativeName>
        <fullName evidence="9">IGP synthase cyclase subunit</fullName>
    </alternativeName>
</protein>
<dbReference type="NCBIfam" id="NF038364">
    <property type="entry name" value="AglZ_HisF2_fam"/>
    <property type="match status" value="1"/>
</dbReference>
<dbReference type="Gene3D" id="3.20.20.70">
    <property type="entry name" value="Aldolase class I"/>
    <property type="match status" value="1"/>
</dbReference>
<dbReference type="Proteomes" id="UP000235916">
    <property type="component" value="Unassembled WGS sequence"/>
</dbReference>
<keyword evidence="6 11" id="KW-0368">Histidine biosynthesis</keyword>
<dbReference type="InterPro" id="IPR006062">
    <property type="entry name" value="His_biosynth"/>
</dbReference>
<evidence type="ECO:0000256" key="3">
    <source>
        <dbReference type="ARBA" id="ARBA00011152"/>
    </source>
</evidence>
<dbReference type="GO" id="GO:0000107">
    <property type="term" value="F:imidazoleglycerol-phosphate synthase activity"/>
    <property type="evidence" value="ECO:0007669"/>
    <property type="project" value="InterPro"/>
</dbReference>
<evidence type="ECO:0000313" key="12">
    <source>
        <dbReference type="EMBL" id="PND37775.1"/>
    </source>
</evidence>
<comment type="pathway">
    <text evidence="1">Amino-acid biosynthesis; L-histidine biosynthesis; L-histidine from 5-phospho-alpha-D-ribose 1-diphosphate: step 5/9.</text>
</comment>
<dbReference type="SUPFAM" id="SSF51366">
    <property type="entry name" value="Ribulose-phoshate binding barrel"/>
    <property type="match status" value="1"/>
</dbReference>
<keyword evidence="5 11" id="KW-0028">Amino-acid biosynthesis</keyword>
<gene>
    <name evidence="12" type="ORF">C1O66_09715</name>
</gene>
<comment type="similarity">
    <text evidence="2 11">Belongs to the HisA/HisF family.</text>
</comment>
<dbReference type="CDD" id="cd04731">
    <property type="entry name" value="HisF"/>
    <property type="match status" value="1"/>
</dbReference>
<proteinExistence type="inferred from homology"/>
<dbReference type="InterPro" id="IPR004651">
    <property type="entry name" value="HisF"/>
</dbReference>
<evidence type="ECO:0000256" key="4">
    <source>
        <dbReference type="ARBA" id="ARBA00012809"/>
    </source>
</evidence>
<reference evidence="12 13" key="1">
    <citation type="submission" date="2018-01" db="EMBL/GenBank/DDBJ databases">
        <title>Draft genome sequence of Paucibacter aquatile CR182 isolated from freshwater of the Nakdong River.</title>
        <authorList>
            <person name="Choi A."/>
            <person name="Chung E.J."/>
        </authorList>
    </citation>
    <scope>NUCLEOTIDE SEQUENCE [LARGE SCALE GENOMIC DNA]</scope>
    <source>
        <strain evidence="12 13">CR182</strain>
    </source>
</reference>
<keyword evidence="13" id="KW-1185">Reference proteome</keyword>
<dbReference type="GO" id="GO:0016829">
    <property type="term" value="F:lyase activity"/>
    <property type="evidence" value="ECO:0007669"/>
    <property type="project" value="UniProtKB-KW"/>
</dbReference>
<keyword evidence="7" id="KW-0456">Lyase</keyword>